<protein>
    <submittedName>
        <fullName evidence="2">Uncharacterized protein</fullName>
    </submittedName>
</protein>
<dbReference type="OrthoDB" id="7803060at2759"/>
<keyword evidence="1" id="KW-0732">Signal</keyword>
<proteinExistence type="predicted"/>
<evidence type="ECO:0000256" key="1">
    <source>
        <dbReference type="SAM" id="SignalP"/>
    </source>
</evidence>
<keyword evidence="3" id="KW-1185">Reference proteome</keyword>
<reference evidence="2 3" key="1">
    <citation type="journal article" date="2007" name="Nature">
        <title>Evolution of genes and genomes on the Drosophila phylogeny.</title>
        <authorList>
            <consortium name="Drosophila 12 Genomes Consortium"/>
            <person name="Clark A.G."/>
            <person name="Eisen M.B."/>
            <person name="Smith D.R."/>
            <person name="Bergman C.M."/>
            <person name="Oliver B."/>
            <person name="Markow T.A."/>
            <person name="Kaufman T.C."/>
            <person name="Kellis M."/>
            <person name="Gelbart W."/>
            <person name="Iyer V.N."/>
            <person name="Pollard D.A."/>
            <person name="Sackton T.B."/>
            <person name="Larracuente A.M."/>
            <person name="Singh N.D."/>
            <person name="Abad J.P."/>
            <person name="Abt D.N."/>
            <person name="Adryan B."/>
            <person name="Aguade M."/>
            <person name="Akashi H."/>
            <person name="Anderson W.W."/>
            <person name="Aquadro C.F."/>
            <person name="Ardell D.H."/>
            <person name="Arguello R."/>
            <person name="Artieri C.G."/>
            <person name="Barbash D.A."/>
            <person name="Barker D."/>
            <person name="Barsanti P."/>
            <person name="Batterham P."/>
            <person name="Batzoglou S."/>
            <person name="Begun D."/>
            <person name="Bhutkar A."/>
            <person name="Blanco E."/>
            <person name="Bosak S.A."/>
            <person name="Bradley R.K."/>
            <person name="Brand A.D."/>
            <person name="Brent M.R."/>
            <person name="Brooks A.N."/>
            <person name="Brown R.H."/>
            <person name="Butlin R.K."/>
            <person name="Caggese C."/>
            <person name="Calvi B.R."/>
            <person name="Bernardo de Carvalho A."/>
            <person name="Caspi A."/>
            <person name="Castrezana S."/>
            <person name="Celniker S.E."/>
            <person name="Chang J.L."/>
            <person name="Chapple C."/>
            <person name="Chatterji S."/>
            <person name="Chinwalla A."/>
            <person name="Civetta A."/>
            <person name="Clifton S.W."/>
            <person name="Comeron J.M."/>
            <person name="Costello J.C."/>
            <person name="Coyne J.A."/>
            <person name="Daub J."/>
            <person name="David R.G."/>
            <person name="Delcher A.L."/>
            <person name="Delehaunty K."/>
            <person name="Do C.B."/>
            <person name="Ebling H."/>
            <person name="Edwards K."/>
            <person name="Eickbush T."/>
            <person name="Evans J.D."/>
            <person name="Filipski A."/>
            <person name="Findeiss S."/>
            <person name="Freyhult E."/>
            <person name="Fulton L."/>
            <person name="Fulton R."/>
            <person name="Garcia A.C."/>
            <person name="Gardiner A."/>
            <person name="Garfield D.A."/>
            <person name="Garvin B.E."/>
            <person name="Gibson G."/>
            <person name="Gilbert D."/>
            <person name="Gnerre S."/>
            <person name="Godfrey J."/>
            <person name="Good R."/>
            <person name="Gotea V."/>
            <person name="Gravely B."/>
            <person name="Greenberg A.J."/>
            <person name="Griffiths-Jones S."/>
            <person name="Gross S."/>
            <person name="Guigo R."/>
            <person name="Gustafson E.A."/>
            <person name="Haerty W."/>
            <person name="Hahn M.W."/>
            <person name="Halligan D.L."/>
            <person name="Halpern A.L."/>
            <person name="Halter G.M."/>
            <person name="Han M.V."/>
            <person name="Heger A."/>
            <person name="Hillier L."/>
            <person name="Hinrichs A.S."/>
            <person name="Holmes I."/>
            <person name="Hoskins R.A."/>
            <person name="Hubisz M.J."/>
            <person name="Hultmark D."/>
            <person name="Huntley M.A."/>
            <person name="Jaffe D.B."/>
            <person name="Jagadeeshan S."/>
            <person name="Jeck W.R."/>
            <person name="Johnson J."/>
            <person name="Jones C.D."/>
            <person name="Jordan W.C."/>
            <person name="Karpen G.H."/>
            <person name="Kataoka E."/>
            <person name="Keightley P.D."/>
            <person name="Kheradpour P."/>
            <person name="Kirkness E.F."/>
            <person name="Koerich L.B."/>
            <person name="Kristiansen K."/>
            <person name="Kudrna D."/>
            <person name="Kulathinal R.J."/>
            <person name="Kumar S."/>
            <person name="Kwok R."/>
            <person name="Lander E."/>
            <person name="Langley C.H."/>
            <person name="Lapoint R."/>
            <person name="Lazzaro B.P."/>
            <person name="Lee S.J."/>
            <person name="Levesque L."/>
            <person name="Li R."/>
            <person name="Lin C.F."/>
            <person name="Lin M.F."/>
            <person name="Lindblad-Toh K."/>
            <person name="Llopart A."/>
            <person name="Long M."/>
            <person name="Low L."/>
            <person name="Lozovsky E."/>
            <person name="Lu J."/>
            <person name="Luo M."/>
            <person name="Machado C.A."/>
            <person name="Makalowski W."/>
            <person name="Marzo M."/>
            <person name="Matsuda M."/>
            <person name="Matzkin L."/>
            <person name="McAllister B."/>
            <person name="McBride C.S."/>
            <person name="McKernan B."/>
            <person name="McKernan K."/>
            <person name="Mendez-Lago M."/>
            <person name="Minx P."/>
            <person name="Mollenhauer M.U."/>
            <person name="Montooth K."/>
            <person name="Mount S.M."/>
            <person name="Mu X."/>
            <person name="Myers E."/>
            <person name="Negre B."/>
            <person name="Newfeld S."/>
            <person name="Nielsen R."/>
            <person name="Noor M.A."/>
            <person name="O'Grady P."/>
            <person name="Pachter L."/>
            <person name="Papaceit M."/>
            <person name="Parisi M.J."/>
            <person name="Parisi M."/>
            <person name="Parts L."/>
            <person name="Pedersen J.S."/>
            <person name="Pesole G."/>
            <person name="Phillippy A.M."/>
            <person name="Ponting C.P."/>
            <person name="Pop M."/>
            <person name="Porcelli D."/>
            <person name="Powell J.R."/>
            <person name="Prohaska S."/>
            <person name="Pruitt K."/>
            <person name="Puig M."/>
            <person name="Quesneville H."/>
            <person name="Ram K.R."/>
            <person name="Rand D."/>
            <person name="Rasmussen M.D."/>
            <person name="Reed L.K."/>
            <person name="Reenan R."/>
            <person name="Reily A."/>
            <person name="Remington K.A."/>
            <person name="Rieger T.T."/>
            <person name="Ritchie M.G."/>
            <person name="Robin C."/>
            <person name="Rogers Y.H."/>
            <person name="Rohde C."/>
            <person name="Rozas J."/>
            <person name="Rubenfield M.J."/>
            <person name="Ruiz A."/>
            <person name="Russo S."/>
            <person name="Salzberg S.L."/>
            <person name="Sanchez-Gracia A."/>
            <person name="Saranga D.J."/>
            <person name="Sato H."/>
            <person name="Schaeffer S.W."/>
            <person name="Schatz M.C."/>
            <person name="Schlenke T."/>
            <person name="Schwartz R."/>
            <person name="Segarra C."/>
            <person name="Singh R.S."/>
            <person name="Sirot L."/>
            <person name="Sirota M."/>
            <person name="Sisneros N.B."/>
            <person name="Smith C.D."/>
            <person name="Smith T.F."/>
            <person name="Spieth J."/>
            <person name="Stage D.E."/>
            <person name="Stark A."/>
            <person name="Stephan W."/>
            <person name="Strausberg R.L."/>
            <person name="Strempel S."/>
            <person name="Sturgill D."/>
            <person name="Sutton G."/>
            <person name="Sutton G.G."/>
            <person name="Tao W."/>
            <person name="Teichmann S."/>
            <person name="Tobari Y.N."/>
            <person name="Tomimura Y."/>
            <person name="Tsolas J.M."/>
            <person name="Valente V.L."/>
            <person name="Venter E."/>
            <person name="Venter J.C."/>
            <person name="Vicario S."/>
            <person name="Vieira F.G."/>
            <person name="Vilella A.J."/>
            <person name="Villasante A."/>
            <person name="Walenz B."/>
            <person name="Wang J."/>
            <person name="Wasserman M."/>
            <person name="Watts T."/>
            <person name="Wilson D."/>
            <person name="Wilson R.K."/>
            <person name="Wing R.A."/>
            <person name="Wolfner M.F."/>
            <person name="Wong A."/>
            <person name="Wong G.K."/>
            <person name="Wu C.I."/>
            <person name="Wu G."/>
            <person name="Yamamoto D."/>
            <person name="Yang H.P."/>
            <person name="Yang S.P."/>
            <person name="Yorke J.A."/>
            <person name="Yoshida K."/>
            <person name="Zdobnov E."/>
            <person name="Zhang P."/>
            <person name="Zhang Y."/>
            <person name="Zimin A.V."/>
            <person name="Baldwin J."/>
            <person name="Abdouelleil A."/>
            <person name="Abdulkadir J."/>
            <person name="Abebe A."/>
            <person name="Abera B."/>
            <person name="Abreu J."/>
            <person name="Acer S.C."/>
            <person name="Aftuck L."/>
            <person name="Alexander A."/>
            <person name="An P."/>
            <person name="Anderson E."/>
            <person name="Anderson S."/>
            <person name="Arachi H."/>
            <person name="Azer M."/>
            <person name="Bachantsang P."/>
            <person name="Barry A."/>
            <person name="Bayul T."/>
            <person name="Berlin A."/>
            <person name="Bessette D."/>
            <person name="Bloom T."/>
            <person name="Blye J."/>
            <person name="Boguslavskiy L."/>
            <person name="Bonnet C."/>
            <person name="Boukhgalter B."/>
            <person name="Bourzgui I."/>
            <person name="Brown A."/>
            <person name="Cahill P."/>
            <person name="Channer S."/>
            <person name="Cheshatsang Y."/>
            <person name="Chuda L."/>
            <person name="Citroen M."/>
            <person name="Collymore A."/>
            <person name="Cooke P."/>
            <person name="Costello M."/>
            <person name="D'Aco K."/>
            <person name="Daza R."/>
            <person name="De Haan G."/>
            <person name="DeGray S."/>
            <person name="DeMaso C."/>
            <person name="Dhargay N."/>
            <person name="Dooley K."/>
            <person name="Dooley E."/>
            <person name="Doricent M."/>
            <person name="Dorje P."/>
            <person name="Dorjee K."/>
            <person name="Dupes A."/>
            <person name="Elong R."/>
            <person name="Falk J."/>
            <person name="Farina A."/>
            <person name="Faro S."/>
            <person name="Ferguson D."/>
            <person name="Fisher S."/>
            <person name="Foley C.D."/>
            <person name="Franke A."/>
            <person name="Friedrich D."/>
            <person name="Gadbois L."/>
            <person name="Gearin G."/>
            <person name="Gearin C.R."/>
            <person name="Giannoukos G."/>
            <person name="Goode T."/>
            <person name="Graham J."/>
            <person name="Grandbois E."/>
            <person name="Grewal S."/>
            <person name="Gyaltsen K."/>
            <person name="Hafez N."/>
            <person name="Hagos B."/>
            <person name="Hall J."/>
            <person name="Henson C."/>
            <person name="Hollinger A."/>
            <person name="Honan T."/>
            <person name="Huard M.D."/>
            <person name="Hughes L."/>
            <person name="Hurhula B."/>
            <person name="Husby M.E."/>
            <person name="Kamat A."/>
            <person name="Kanga B."/>
            <person name="Kashin S."/>
            <person name="Khazanovich D."/>
            <person name="Kisner P."/>
            <person name="Lance K."/>
            <person name="Lara M."/>
            <person name="Lee W."/>
            <person name="Lennon N."/>
            <person name="Letendre F."/>
            <person name="LeVine R."/>
            <person name="Lipovsky A."/>
            <person name="Liu X."/>
            <person name="Liu J."/>
            <person name="Liu S."/>
            <person name="Lokyitsang T."/>
            <person name="Lokyitsang Y."/>
            <person name="Lubonja R."/>
            <person name="Lui A."/>
            <person name="MacDonald P."/>
            <person name="Magnisalis V."/>
            <person name="Maru K."/>
            <person name="Matthews C."/>
            <person name="McCusker W."/>
            <person name="McDonough S."/>
            <person name="Mehta T."/>
            <person name="Meldrim J."/>
            <person name="Meneus L."/>
            <person name="Mihai O."/>
            <person name="Mihalev A."/>
            <person name="Mihova T."/>
            <person name="Mittelman R."/>
            <person name="Mlenga V."/>
            <person name="Montmayeur A."/>
            <person name="Mulrain L."/>
            <person name="Navidi A."/>
            <person name="Naylor J."/>
            <person name="Negash T."/>
            <person name="Nguyen T."/>
            <person name="Nguyen N."/>
            <person name="Nicol R."/>
            <person name="Norbu C."/>
            <person name="Norbu N."/>
            <person name="Novod N."/>
            <person name="O'Neill B."/>
            <person name="Osman S."/>
            <person name="Markiewicz E."/>
            <person name="Oyono O.L."/>
            <person name="Patti C."/>
            <person name="Phunkhang P."/>
            <person name="Pierre F."/>
            <person name="Priest M."/>
            <person name="Raghuraman S."/>
            <person name="Rege F."/>
            <person name="Reyes R."/>
            <person name="Rise C."/>
            <person name="Rogov P."/>
            <person name="Ross K."/>
            <person name="Ryan E."/>
            <person name="Settipalli S."/>
            <person name="Shea T."/>
            <person name="Sherpa N."/>
            <person name="Shi L."/>
            <person name="Shih D."/>
            <person name="Sparrow T."/>
            <person name="Spaulding J."/>
            <person name="Stalker J."/>
            <person name="Stange-Thomann N."/>
            <person name="Stavropoulos S."/>
            <person name="Stone C."/>
            <person name="Strader C."/>
            <person name="Tesfaye S."/>
            <person name="Thomson T."/>
            <person name="Thoulutsang Y."/>
            <person name="Thoulutsang D."/>
            <person name="Topham K."/>
            <person name="Topping I."/>
            <person name="Tsamla T."/>
            <person name="Vassiliev H."/>
            <person name="Vo A."/>
            <person name="Wangchuk T."/>
            <person name="Wangdi T."/>
            <person name="Weiand M."/>
            <person name="Wilkinson J."/>
            <person name="Wilson A."/>
            <person name="Yadav S."/>
            <person name="Young G."/>
            <person name="Yu Q."/>
            <person name="Zembek L."/>
            <person name="Zhong D."/>
            <person name="Zimmer A."/>
            <person name="Zwirko Z."/>
            <person name="Jaffe D.B."/>
            <person name="Alvarez P."/>
            <person name="Brockman W."/>
            <person name="Butler J."/>
            <person name="Chin C."/>
            <person name="Gnerre S."/>
            <person name="Grabherr M."/>
            <person name="Kleber M."/>
            <person name="Mauceli E."/>
            <person name="MacCallum I."/>
        </authorList>
    </citation>
    <scope>NUCLEOTIDE SEQUENCE [LARGE SCALE GENOMIC DNA]</scope>
    <source>
        <strain evidence="3">Tucson 15010-1051.87</strain>
    </source>
</reference>
<dbReference type="Proteomes" id="UP000008792">
    <property type="component" value="Unassembled WGS sequence"/>
</dbReference>
<feature type="chain" id="PRO_5006386402" evidence="1">
    <location>
        <begin position="33"/>
        <end position="150"/>
    </location>
</feature>
<evidence type="ECO:0000313" key="3">
    <source>
        <dbReference type="Proteomes" id="UP000008792"/>
    </source>
</evidence>
<accession>A0A0Q9W2A6</accession>
<feature type="signal peptide" evidence="1">
    <location>
        <begin position="1"/>
        <end position="32"/>
    </location>
</feature>
<sequence>MPNPQRMRHGLGRLRLLLDLVIFLAIWHQCCAMDYGESNACSEDHATTPDNCGPEGVHKVSVNGCFKYYCYRRLGEQCYPGDETTACAKHLTCSCNKCMNCDPTTNECVMDNCPSYLNYKKRLPNRLLPWFDRARWHTFLQKFTIPNYED</sequence>
<dbReference type="InParanoid" id="A0A0Q9W2A6"/>
<organism evidence="2 3">
    <name type="scientific">Drosophila virilis</name>
    <name type="common">Fruit fly</name>
    <dbReference type="NCBI Taxonomy" id="7244"/>
    <lineage>
        <taxon>Eukaryota</taxon>
        <taxon>Metazoa</taxon>
        <taxon>Ecdysozoa</taxon>
        <taxon>Arthropoda</taxon>
        <taxon>Hexapoda</taxon>
        <taxon>Insecta</taxon>
        <taxon>Pterygota</taxon>
        <taxon>Neoptera</taxon>
        <taxon>Endopterygota</taxon>
        <taxon>Diptera</taxon>
        <taxon>Brachycera</taxon>
        <taxon>Muscomorpha</taxon>
        <taxon>Ephydroidea</taxon>
        <taxon>Drosophilidae</taxon>
        <taxon>Drosophila</taxon>
    </lineage>
</organism>
<evidence type="ECO:0000313" key="2">
    <source>
        <dbReference type="EMBL" id="KRF79058.1"/>
    </source>
</evidence>
<gene>
    <name evidence="2" type="primary">Dvir\GJ26617</name>
    <name evidence="2" type="ORF">Dvir_GJ26617</name>
</gene>
<dbReference type="AlphaFoldDB" id="A0A0Q9W2A6"/>
<name>A0A0Q9W2A6_DROVI</name>
<dbReference type="KEGG" id="dvi:26531387"/>
<dbReference type="EMBL" id="CH940652">
    <property type="protein sequence ID" value="KRF79058.1"/>
    <property type="molecule type" value="Genomic_DNA"/>
</dbReference>